<sequence>MYRGLHPILLHFRPNTVHQNYRLSCLFAPAVCWSLPVAGSAPDSNQRVCSSTKVVSSLYVLLPLFLIGVFMTLCLRGVGRRYLPVYLQVVWLENVEAPALTR</sequence>
<feature type="transmembrane region" description="Helical" evidence="1">
    <location>
        <begin position="21"/>
        <end position="38"/>
    </location>
</feature>
<evidence type="ECO:0000256" key="1">
    <source>
        <dbReference type="SAM" id="Phobius"/>
    </source>
</evidence>
<feature type="transmembrane region" description="Helical" evidence="1">
    <location>
        <begin position="58"/>
        <end position="78"/>
    </location>
</feature>
<dbReference type="EMBL" id="JACVVK020000005">
    <property type="protein sequence ID" value="KAK7506800.1"/>
    <property type="molecule type" value="Genomic_DNA"/>
</dbReference>
<evidence type="ECO:0000313" key="2">
    <source>
        <dbReference type="EMBL" id="KAK7506800.1"/>
    </source>
</evidence>
<protein>
    <submittedName>
        <fullName evidence="2">Uncharacterized protein</fullName>
    </submittedName>
</protein>
<gene>
    <name evidence="2" type="ORF">BaRGS_00001651</name>
</gene>
<comment type="caution">
    <text evidence="2">The sequence shown here is derived from an EMBL/GenBank/DDBJ whole genome shotgun (WGS) entry which is preliminary data.</text>
</comment>
<organism evidence="2 3">
    <name type="scientific">Batillaria attramentaria</name>
    <dbReference type="NCBI Taxonomy" id="370345"/>
    <lineage>
        <taxon>Eukaryota</taxon>
        <taxon>Metazoa</taxon>
        <taxon>Spiralia</taxon>
        <taxon>Lophotrochozoa</taxon>
        <taxon>Mollusca</taxon>
        <taxon>Gastropoda</taxon>
        <taxon>Caenogastropoda</taxon>
        <taxon>Sorbeoconcha</taxon>
        <taxon>Cerithioidea</taxon>
        <taxon>Batillariidae</taxon>
        <taxon>Batillaria</taxon>
    </lineage>
</organism>
<dbReference type="Proteomes" id="UP001519460">
    <property type="component" value="Unassembled WGS sequence"/>
</dbReference>
<keyword evidence="3" id="KW-1185">Reference proteome</keyword>
<reference evidence="2 3" key="1">
    <citation type="journal article" date="2023" name="Sci. Data">
        <title>Genome assembly of the Korean intertidal mud-creeper Batillaria attramentaria.</title>
        <authorList>
            <person name="Patra A.K."/>
            <person name="Ho P.T."/>
            <person name="Jun S."/>
            <person name="Lee S.J."/>
            <person name="Kim Y."/>
            <person name="Won Y.J."/>
        </authorList>
    </citation>
    <scope>NUCLEOTIDE SEQUENCE [LARGE SCALE GENOMIC DNA]</scope>
    <source>
        <strain evidence="2">Wonlab-2016</strain>
    </source>
</reference>
<evidence type="ECO:0000313" key="3">
    <source>
        <dbReference type="Proteomes" id="UP001519460"/>
    </source>
</evidence>
<dbReference type="AlphaFoldDB" id="A0ABD0M543"/>
<keyword evidence="1" id="KW-0472">Membrane</keyword>
<keyword evidence="1" id="KW-0812">Transmembrane</keyword>
<keyword evidence="1" id="KW-1133">Transmembrane helix</keyword>
<accession>A0ABD0M543</accession>
<proteinExistence type="predicted"/>
<name>A0ABD0M543_9CAEN</name>